<protein>
    <submittedName>
        <fullName evidence="6">Beta-xylosidase</fullName>
    </submittedName>
</protein>
<dbReference type="CDD" id="cd18822">
    <property type="entry name" value="GH43_CtGH43-like"/>
    <property type="match status" value="1"/>
</dbReference>
<dbReference type="EMBL" id="MBTG01000009">
    <property type="protein sequence ID" value="OPH58731.1"/>
    <property type="molecule type" value="Genomic_DNA"/>
</dbReference>
<evidence type="ECO:0000256" key="4">
    <source>
        <dbReference type="RuleBase" id="RU361187"/>
    </source>
</evidence>
<evidence type="ECO:0000256" key="2">
    <source>
        <dbReference type="ARBA" id="ARBA00022801"/>
    </source>
</evidence>
<proteinExistence type="inferred from homology"/>
<evidence type="ECO:0000313" key="7">
    <source>
        <dbReference type="Proteomes" id="UP000190626"/>
    </source>
</evidence>
<dbReference type="PROSITE" id="PS50231">
    <property type="entry name" value="RICIN_B_LECTIN"/>
    <property type="match status" value="1"/>
</dbReference>
<dbReference type="Pfam" id="PF14200">
    <property type="entry name" value="RicinB_lectin_2"/>
    <property type="match status" value="2"/>
</dbReference>
<dbReference type="InterPro" id="IPR035992">
    <property type="entry name" value="Ricin_B-like_lectins"/>
</dbReference>
<dbReference type="STRING" id="1469647.BC351_23310"/>
<comment type="similarity">
    <text evidence="1 4">Belongs to the glycosyl hydrolase 43 family.</text>
</comment>
<feature type="domain" description="Ricin B lectin" evidence="5">
    <location>
        <begin position="347"/>
        <end position="484"/>
    </location>
</feature>
<evidence type="ECO:0000259" key="5">
    <source>
        <dbReference type="SMART" id="SM00458"/>
    </source>
</evidence>
<dbReference type="RefSeq" id="WP_079411988.1">
    <property type="nucleotide sequence ID" value="NZ_MBTG01000009.1"/>
</dbReference>
<gene>
    <name evidence="6" type="ORF">BC351_23310</name>
</gene>
<sequence length="487" mass="53313">MKKTMLRSLCYLLVVVLGLQLVSVWLFSNETEAAAENVQNGIQFKDTSGNIIHAHGGGILKVGSYYYWFGENRNADGTFNAVSCYRSSDLKTWEFRSNVLTKSSAAELNVSNIERPKVIYNSSTNKFVLWMHWENGVDYGQARTAVASSSTVDGTYTYQGSFRPLGYDSRDMTVFNDNGTAYLISATRVNADMNIYKLTPDFLGVDSLVQTLWVGQYREAPAMFKRNGVYFLVTSGATGWDPNQGKYATATSITGTWSGLSNFGDATTYDSQSAYVLPIEGSSSTTYLYMGDRWAGAWSGKVMESRYVWLPLSFPSSTSLSMSWGSNVSLDTSTGTVTASSPAIDTNAYYILENRNGGKALNVLNQGTADGDDLEQYIDSGWYSQQWKFVSAGSGYYKIMNRASGKLIGVESGSTADGAIIEQWADGGWTSQHWQIVDGGAGNFKLKNRATSKIIDISGASKANGGAAIQWTDNGGKNQQWRLLKVE</sequence>
<dbReference type="AlphaFoldDB" id="A0A1V4HMF3"/>
<dbReference type="InterPro" id="IPR023296">
    <property type="entry name" value="Glyco_hydro_beta-prop_sf"/>
</dbReference>
<dbReference type="Proteomes" id="UP000190626">
    <property type="component" value="Unassembled WGS sequence"/>
</dbReference>
<keyword evidence="7" id="KW-1185">Reference proteome</keyword>
<keyword evidence="3 4" id="KW-0326">Glycosidase</keyword>
<dbReference type="Gene3D" id="2.80.10.50">
    <property type="match status" value="1"/>
</dbReference>
<evidence type="ECO:0000313" key="6">
    <source>
        <dbReference type="EMBL" id="OPH58731.1"/>
    </source>
</evidence>
<evidence type="ECO:0000256" key="1">
    <source>
        <dbReference type="ARBA" id="ARBA00009865"/>
    </source>
</evidence>
<dbReference type="GO" id="GO:0004553">
    <property type="term" value="F:hydrolase activity, hydrolyzing O-glycosyl compounds"/>
    <property type="evidence" value="ECO:0007669"/>
    <property type="project" value="InterPro"/>
</dbReference>
<dbReference type="SUPFAM" id="SSF75005">
    <property type="entry name" value="Arabinanase/levansucrase/invertase"/>
    <property type="match status" value="1"/>
</dbReference>
<dbReference type="InterPro" id="IPR006710">
    <property type="entry name" value="Glyco_hydro_43"/>
</dbReference>
<dbReference type="Pfam" id="PF04616">
    <property type="entry name" value="Glyco_hydro_43"/>
    <property type="match status" value="1"/>
</dbReference>
<comment type="caution">
    <text evidence="6">The sequence shown here is derived from an EMBL/GenBank/DDBJ whole genome shotgun (WGS) entry which is preliminary data.</text>
</comment>
<dbReference type="OrthoDB" id="273314at2"/>
<dbReference type="Gene3D" id="2.115.10.20">
    <property type="entry name" value="Glycosyl hydrolase domain, family 43"/>
    <property type="match status" value="1"/>
</dbReference>
<keyword evidence="2 4" id="KW-0378">Hydrolase</keyword>
<dbReference type="SUPFAM" id="SSF50370">
    <property type="entry name" value="Ricin B-like lectins"/>
    <property type="match status" value="1"/>
</dbReference>
<dbReference type="PANTHER" id="PTHR22925:SF3">
    <property type="entry name" value="GLYCOSYL HYDROLASE FAMILY PROTEIN 43"/>
    <property type="match status" value="1"/>
</dbReference>
<evidence type="ECO:0000256" key="3">
    <source>
        <dbReference type="ARBA" id="ARBA00023295"/>
    </source>
</evidence>
<organism evidence="6 7">
    <name type="scientific">Paenibacillus ferrarius</name>
    <dbReference type="NCBI Taxonomy" id="1469647"/>
    <lineage>
        <taxon>Bacteria</taxon>
        <taxon>Bacillati</taxon>
        <taxon>Bacillota</taxon>
        <taxon>Bacilli</taxon>
        <taxon>Bacillales</taxon>
        <taxon>Paenibacillaceae</taxon>
        <taxon>Paenibacillus</taxon>
    </lineage>
</organism>
<reference evidence="7" key="1">
    <citation type="submission" date="2016-07" db="EMBL/GenBank/DDBJ databases">
        <authorList>
            <person name="Florea S."/>
            <person name="Webb J.S."/>
            <person name="Jaromczyk J."/>
            <person name="Schardl C.L."/>
        </authorList>
    </citation>
    <scope>NUCLEOTIDE SEQUENCE [LARGE SCALE GENOMIC DNA]</scope>
    <source>
        <strain evidence="7">CY1</strain>
    </source>
</reference>
<accession>A0A1V4HMF3</accession>
<dbReference type="GO" id="GO:0005975">
    <property type="term" value="P:carbohydrate metabolic process"/>
    <property type="evidence" value="ECO:0007669"/>
    <property type="project" value="InterPro"/>
</dbReference>
<name>A0A1V4HMF3_9BACL</name>
<dbReference type="SMART" id="SM00458">
    <property type="entry name" value="RICIN"/>
    <property type="match status" value="1"/>
</dbReference>
<dbReference type="PANTHER" id="PTHR22925">
    <property type="entry name" value="GLYCOSYL HYDROLASE 43 FAMILY MEMBER"/>
    <property type="match status" value="1"/>
</dbReference>
<dbReference type="InterPro" id="IPR000772">
    <property type="entry name" value="Ricin_B_lectin"/>
</dbReference>